<sequence>MKIFIQAFFALLMLPFYAQQPQDSSLFAEFEKRMQLKALVVGRYAASFDENIDFEGNHFSEELETDQEIVNNSFQMEYVRFSTSFYINDRISTSILLNLANFSNESVSRKVLENAFVQYKMNPYLNFRLGQFRPYFGLEDLHPFQLNNSYRWSNQYFLFGQNAWQSFQIGAAVYGDLFQNKIPLKYYFTVYNGNNRNQRQDNDNHKNYSLRLELLPLDIVQFGINGAITKKNQQNANAYGADLKINYPVNSSWEIDAHMEYKRGTNFTAYNDLFDPHILEQELQLNDFYMEGIYSLIRAKKYVHLPYLKALEFSIRQEYLDTNSQVTGDILRSHIPMFSLVLAGDYDAKLSFVGVFYDYQKNFENTSQYDSNRGLIQFQVAF</sequence>
<dbReference type="AlphaFoldDB" id="A0A1I1IV96"/>
<name>A0A1I1IV96_9FLAO</name>
<dbReference type="Gene3D" id="2.40.160.10">
    <property type="entry name" value="Porin"/>
    <property type="match status" value="1"/>
</dbReference>
<dbReference type="Proteomes" id="UP000199438">
    <property type="component" value="Unassembled WGS sequence"/>
</dbReference>
<reference evidence="3" key="1">
    <citation type="submission" date="2016-10" db="EMBL/GenBank/DDBJ databases">
        <authorList>
            <person name="Varghese N."/>
            <person name="Submissions S."/>
        </authorList>
    </citation>
    <scope>NUCLEOTIDE SEQUENCE [LARGE SCALE GENOMIC DNA]</scope>
    <source>
        <strain evidence="3">DSM 24499</strain>
    </source>
</reference>
<feature type="signal peptide" evidence="1">
    <location>
        <begin position="1"/>
        <end position="18"/>
    </location>
</feature>
<proteinExistence type="predicted"/>
<gene>
    <name evidence="2" type="ORF">SAMN04487907_10461</name>
</gene>
<dbReference type="InterPro" id="IPR023614">
    <property type="entry name" value="Porin_dom_sf"/>
</dbReference>
<dbReference type="SUPFAM" id="SSF56935">
    <property type="entry name" value="Porins"/>
    <property type="match status" value="1"/>
</dbReference>
<feature type="chain" id="PRO_5011435305" evidence="1">
    <location>
        <begin position="19"/>
        <end position="382"/>
    </location>
</feature>
<protein>
    <submittedName>
        <fullName evidence="2">Phosphate-selective porin O and P</fullName>
    </submittedName>
</protein>
<evidence type="ECO:0000256" key="1">
    <source>
        <dbReference type="SAM" id="SignalP"/>
    </source>
</evidence>
<evidence type="ECO:0000313" key="3">
    <source>
        <dbReference type="Proteomes" id="UP000199438"/>
    </source>
</evidence>
<dbReference type="OrthoDB" id="1412624at2"/>
<accession>A0A1I1IV96</accession>
<keyword evidence="1" id="KW-0732">Signal</keyword>
<dbReference type="EMBL" id="FOKV01000004">
    <property type="protein sequence ID" value="SFC39642.1"/>
    <property type="molecule type" value="Genomic_DNA"/>
</dbReference>
<dbReference type="RefSeq" id="WP_092542470.1">
    <property type="nucleotide sequence ID" value="NZ_FOKV01000004.1"/>
</dbReference>
<evidence type="ECO:0000313" key="2">
    <source>
        <dbReference type="EMBL" id="SFC39642.1"/>
    </source>
</evidence>
<organism evidence="2 3">
    <name type="scientific">Zunongwangia mangrovi</name>
    <dbReference type="NCBI Taxonomy" id="1334022"/>
    <lineage>
        <taxon>Bacteria</taxon>
        <taxon>Pseudomonadati</taxon>
        <taxon>Bacteroidota</taxon>
        <taxon>Flavobacteriia</taxon>
        <taxon>Flavobacteriales</taxon>
        <taxon>Flavobacteriaceae</taxon>
        <taxon>Zunongwangia</taxon>
    </lineage>
</organism>
<keyword evidence="3" id="KW-1185">Reference proteome</keyword>